<evidence type="ECO:0000313" key="1">
    <source>
        <dbReference type="EMBL" id="EJX06513.1"/>
    </source>
</evidence>
<organism evidence="1">
    <name type="scientific">gut metagenome</name>
    <dbReference type="NCBI Taxonomy" id="749906"/>
    <lineage>
        <taxon>unclassified sequences</taxon>
        <taxon>metagenomes</taxon>
        <taxon>organismal metagenomes</taxon>
    </lineage>
</organism>
<reference evidence="1" key="1">
    <citation type="journal article" date="2012" name="PLoS ONE">
        <title>Gene sets for utilization of primary and secondary nutrition supplies in the distal gut of endangered iberian lynx.</title>
        <authorList>
            <person name="Alcaide M."/>
            <person name="Messina E."/>
            <person name="Richter M."/>
            <person name="Bargiela R."/>
            <person name="Peplies J."/>
            <person name="Huws S.A."/>
            <person name="Newbold C.J."/>
            <person name="Golyshin P.N."/>
            <person name="Simon M.A."/>
            <person name="Lopez G."/>
            <person name="Yakimov M.M."/>
            <person name="Ferrer M."/>
        </authorList>
    </citation>
    <scope>NUCLEOTIDE SEQUENCE</scope>
</reference>
<comment type="caution">
    <text evidence="1">The sequence shown here is derived from an EMBL/GenBank/DDBJ whole genome shotgun (WGS) entry which is preliminary data.</text>
</comment>
<protein>
    <submittedName>
        <fullName evidence="1">Secreted protein</fullName>
    </submittedName>
</protein>
<dbReference type="AlphaFoldDB" id="J9GUM6"/>
<name>J9GUM6_9ZZZZ</name>
<gene>
    <name evidence="1" type="ORF">EVA_05381</name>
</gene>
<sequence>MKNMYMQRLIRFVLNILLLMVAITAVLTCITKDTDMGSKMFM</sequence>
<proteinExistence type="predicted"/>
<accession>J9GUM6</accession>
<dbReference type="EMBL" id="AMCI01001138">
    <property type="protein sequence ID" value="EJX06513.1"/>
    <property type="molecule type" value="Genomic_DNA"/>
</dbReference>